<sequence length="35" mass="4143">MFLALLAHYFYTYLPRYILDKLKGAISSFIIFILS</sequence>
<organism evidence="1">
    <name type="scientific">Myoviridae sp. ctCo31</name>
    <dbReference type="NCBI Taxonomy" id="2825053"/>
    <lineage>
        <taxon>Viruses</taxon>
        <taxon>Duplodnaviria</taxon>
        <taxon>Heunggongvirae</taxon>
        <taxon>Uroviricota</taxon>
        <taxon>Caudoviricetes</taxon>
    </lineage>
</organism>
<reference evidence="1" key="1">
    <citation type="journal article" date="2021" name="Proc. Natl. Acad. Sci. U.S.A.">
        <title>A Catalog of Tens of Thousands of Viruses from Human Metagenomes Reveals Hidden Associations with Chronic Diseases.</title>
        <authorList>
            <person name="Tisza M.J."/>
            <person name="Buck C.B."/>
        </authorList>
    </citation>
    <scope>NUCLEOTIDE SEQUENCE</scope>
    <source>
        <strain evidence="1">CtCo31</strain>
    </source>
</reference>
<name>A0A8S5UMV4_9CAUD</name>
<evidence type="ECO:0000313" key="1">
    <source>
        <dbReference type="EMBL" id="DAF95710.1"/>
    </source>
</evidence>
<proteinExistence type="predicted"/>
<protein>
    <submittedName>
        <fullName evidence="1">Uncharacterized protein</fullName>
    </submittedName>
</protein>
<dbReference type="EMBL" id="BK016109">
    <property type="protein sequence ID" value="DAF95710.1"/>
    <property type="molecule type" value="Genomic_DNA"/>
</dbReference>
<accession>A0A8S5UMV4</accession>